<dbReference type="Pfam" id="PF02754">
    <property type="entry name" value="CCG"/>
    <property type="match status" value="2"/>
</dbReference>
<keyword evidence="4" id="KW-0408">Iron</keyword>
<dbReference type="GO" id="GO:0005886">
    <property type="term" value="C:plasma membrane"/>
    <property type="evidence" value="ECO:0007669"/>
    <property type="project" value="TreeGrafter"/>
</dbReference>
<feature type="transmembrane region" description="Helical" evidence="6">
    <location>
        <begin position="113"/>
        <end position="134"/>
    </location>
</feature>
<feature type="transmembrane region" description="Helical" evidence="6">
    <location>
        <begin position="242"/>
        <end position="264"/>
    </location>
</feature>
<name>A0A3M2JP58_9CELL</name>
<dbReference type="PROSITE" id="PS00198">
    <property type="entry name" value="4FE4S_FER_1"/>
    <property type="match status" value="1"/>
</dbReference>
<dbReference type="InterPro" id="IPR017896">
    <property type="entry name" value="4Fe4S_Fe-S-bd"/>
</dbReference>
<dbReference type="PROSITE" id="PS51379">
    <property type="entry name" value="4FE4S_FER_2"/>
    <property type="match status" value="2"/>
</dbReference>
<dbReference type="InterPro" id="IPR009051">
    <property type="entry name" value="Helical_ferredxn"/>
</dbReference>
<dbReference type="GO" id="GO:0046872">
    <property type="term" value="F:metal ion binding"/>
    <property type="evidence" value="ECO:0007669"/>
    <property type="project" value="UniProtKB-KW"/>
</dbReference>
<evidence type="ECO:0000313" key="8">
    <source>
        <dbReference type="EMBL" id="RMI12465.1"/>
    </source>
</evidence>
<comment type="caution">
    <text evidence="8">The sequence shown here is derived from an EMBL/GenBank/DDBJ whole genome shotgun (WGS) entry which is preliminary data.</text>
</comment>
<protein>
    <submittedName>
        <fullName evidence="8">(Fe-S)-binding protein</fullName>
    </submittedName>
</protein>
<evidence type="ECO:0000259" key="7">
    <source>
        <dbReference type="PROSITE" id="PS51379"/>
    </source>
</evidence>
<feature type="transmembrane region" description="Helical" evidence="6">
    <location>
        <begin position="6"/>
        <end position="28"/>
    </location>
</feature>
<dbReference type="OrthoDB" id="9794954at2"/>
<dbReference type="InterPro" id="IPR004017">
    <property type="entry name" value="Cys_rich_dom"/>
</dbReference>
<proteinExistence type="predicted"/>
<evidence type="ECO:0000256" key="5">
    <source>
        <dbReference type="ARBA" id="ARBA00023014"/>
    </source>
</evidence>
<dbReference type="Pfam" id="PF13187">
    <property type="entry name" value="Fer4_9"/>
    <property type="match status" value="1"/>
</dbReference>
<feature type="domain" description="4Fe-4S ferredoxin-type" evidence="7">
    <location>
        <begin position="400"/>
        <end position="430"/>
    </location>
</feature>
<evidence type="ECO:0000256" key="3">
    <source>
        <dbReference type="ARBA" id="ARBA00023002"/>
    </source>
</evidence>
<feature type="domain" description="4Fe-4S ferredoxin-type" evidence="7">
    <location>
        <begin position="330"/>
        <end position="359"/>
    </location>
</feature>
<dbReference type="AlphaFoldDB" id="A0A3M2JP58"/>
<dbReference type="SUPFAM" id="SSF46548">
    <property type="entry name" value="alpha-helical ferredoxin"/>
    <property type="match status" value="1"/>
</dbReference>
<keyword evidence="1" id="KW-0004">4Fe-4S</keyword>
<evidence type="ECO:0000256" key="2">
    <source>
        <dbReference type="ARBA" id="ARBA00022723"/>
    </source>
</evidence>
<accession>A0A3M2JP58</accession>
<keyword evidence="5" id="KW-0411">Iron-sulfur</keyword>
<dbReference type="EMBL" id="RFFI01000037">
    <property type="protein sequence ID" value="RMI12465.1"/>
    <property type="molecule type" value="Genomic_DNA"/>
</dbReference>
<sequence length="747" mass="79543">MDVLRLTCLVVVLVATVVGVAVFAHGATRITRTVRTGRPAPGRLRPVGRRTLLVLREMVGHGRFQHRPVVRAAHWVVMVSFPVLFFTLAAGYGQVVDPRAALPVVGHLAPWEWVTEGIAWLSLAGILALIGVRVRSTPRGADRLPRTPAAAVAAVGAGTGDGSDAAVTPRARRSRFFGSHTGQAVVVEATVLLIVLAVLLLRGLEHELAVRDGSALASAWHFPTTAWIGSLWSGAATSTVEAAVVLCATVKILVSMAWFVVVGLQPTMGVAWHRFLAVLNVYAQRSPSGEVALGPLEPLRVGDRDLDVAALEDLPEDARLGARAVEDLTWKQLLDVSTCTECGRCQDQCPAWATGKPLSPKLLTLALRDHAAATAPYLRAARAGQDVEPGHVDVDLVASGVIDADALWACTTCGACVQQCPVDIEHVDTIVDIRRYQTLMESAFPAELGGTFTKLERRGNPWGLPARQRLDWAKDLPFDVPVVGADVASAAEVDYLFWVGCAGAYEEKARRTTRAVAELLHTAGVTFAVLGDGEGCTGDPARRAGNEVLYQVLASANVETLTAAEARAIVVTCAHCFNTLSREYPQLGGRFDVVHHTELLDRLVGEGRLTPVAPADAPEQRVTYHDPCYLGRHNQVYEPPRELLAALPGVEAVEMPRKRERSFCCGAGGARMWVEESIGTRIGTARAQEAVATGADVIATACPYCTVMLTDGVAAAAPAAGVDRGAVGVPEVQDIALLLLDRVRAGA</sequence>
<keyword evidence="9" id="KW-1185">Reference proteome</keyword>
<dbReference type="InterPro" id="IPR051460">
    <property type="entry name" value="HdrC_iron-sulfur_subunit"/>
</dbReference>
<dbReference type="InterPro" id="IPR017900">
    <property type="entry name" value="4Fe4S_Fe_S_CS"/>
</dbReference>
<dbReference type="Proteomes" id="UP000269289">
    <property type="component" value="Unassembled WGS sequence"/>
</dbReference>
<dbReference type="RefSeq" id="WP_122149002.1">
    <property type="nucleotide sequence ID" value="NZ_RFFI01000037.1"/>
</dbReference>
<keyword evidence="6" id="KW-0472">Membrane</keyword>
<keyword evidence="6" id="KW-0812">Transmembrane</keyword>
<evidence type="ECO:0000256" key="4">
    <source>
        <dbReference type="ARBA" id="ARBA00023004"/>
    </source>
</evidence>
<reference evidence="8 9" key="1">
    <citation type="submission" date="2018-10" db="EMBL/GenBank/DDBJ databases">
        <title>Isolation, diversity and antifungal activity of actinobacteria from wheat.</title>
        <authorList>
            <person name="Han C."/>
        </authorList>
    </citation>
    <scope>NUCLEOTIDE SEQUENCE [LARGE SCALE GENOMIC DNA]</scope>
    <source>
        <strain evidence="8 9">NEAU-YY56</strain>
    </source>
</reference>
<evidence type="ECO:0000313" key="9">
    <source>
        <dbReference type="Proteomes" id="UP000269289"/>
    </source>
</evidence>
<keyword evidence="2" id="KW-0479">Metal-binding</keyword>
<evidence type="ECO:0000256" key="1">
    <source>
        <dbReference type="ARBA" id="ARBA00022485"/>
    </source>
</evidence>
<feature type="transmembrane region" description="Helical" evidence="6">
    <location>
        <begin position="182"/>
        <end position="201"/>
    </location>
</feature>
<keyword evidence="3" id="KW-0560">Oxidoreductase</keyword>
<dbReference type="GO" id="GO:0051539">
    <property type="term" value="F:4 iron, 4 sulfur cluster binding"/>
    <property type="evidence" value="ECO:0007669"/>
    <property type="project" value="UniProtKB-KW"/>
</dbReference>
<keyword evidence="6" id="KW-1133">Transmembrane helix</keyword>
<feature type="transmembrane region" description="Helical" evidence="6">
    <location>
        <begin position="72"/>
        <end position="93"/>
    </location>
</feature>
<dbReference type="PANTHER" id="PTHR43255:SF1">
    <property type="entry name" value="IRON-SULFUR-BINDING OXIDOREDUCTASE FADF-RELATED"/>
    <property type="match status" value="1"/>
</dbReference>
<dbReference type="Gene3D" id="1.10.1060.10">
    <property type="entry name" value="Alpha-helical ferredoxin"/>
    <property type="match status" value="1"/>
</dbReference>
<evidence type="ECO:0000256" key="6">
    <source>
        <dbReference type="SAM" id="Phobius"/>
    </source>
</evidence>
<dbReference type="GO" id="GO:0016491">
    <property type="term" value="F:oxidoreductase activity"/>
    <property type="evidence" value="ECO:0007669"/>
    <property type="project" value="UniProtKB-KW"/>
</dbReference>
<gene>
    <name evidence="8" type="ORF">EBM89_08450</name>
</gene>
<organism evidence="8 9">
    <name type="scientific">Cellulomonas triticagri</name>
    <dbReference type="NCBI Taxonomy" id="2483352"/>
    <lineage>
        <taxon>Bacteria</taxon>
        <taxon>Bacillati</taxon>
        <taxon>Actinomycetota</taxon>
        <taxon>Actinomycetes</taxon>
        <taxon>Micrococcales</taxon>
        <taxon>Cellulomonadaceae</taxon>
        <taxon>Cellulomonas</taxon>
    </lineage>
</organism>
<dbReference type="PANTHER" id="PTHR43255">
    <property type="entry name" value="IRON-SULFUR-BINDING OXIDOREDUCTASE FADF-RELATED-RELATED"/>
    <property type="match status" value="1"/>
</dbReference>